<comment type="caution">
    <text evidence="2">The sequence shown here is derived from an EMBL/GenBank/DDBJ whole genome shotgun (WGS) entry which is preliminary data.</text>
</comment>
<evidence type="ECO:0000313" key="4">
    <source>
        <dbReference type="Proteomes" id="UP001595455"/>
    </source>
</evidence>
<keyword evidence="4" id="KW-1185">Reference proteome</keyword>
<accession>A0A371YK14</accession>
<dbReference type="EMBL" id="PYIX02000055">
    <property type="protein sequence ID" value="RFC81806.1"/>
    <property type="molecule type" value="Genomic_DNA"/>
</dbReference>
<reference evidence="4" key="3">
    <citation type="journal article" date="2019" name="Int. J. Syst. Evol. Microbiol.">
        <title>The Global Catalogue of Microorganisms (GCM) 10K type strain sequencing project: providing services to taxonomists for standard genome sequencing and annotation.</title>
        <authorList>
            <consortium name="The Broad Institute Genomics Platform"/>
            <consortium name="The Broad Institute Genome Sequencing Center for Infectious Disease"/>
            <person name="Wu L."/>
            <person name="Ma J."/>
        </authorList>
    </citation>
    <scope>NUCLEOTIDE SEQUENCE [LARGE SCALE GENOMIC DNA]</scope>
    <source>
        <strain evidence="4">KCTC 62575</strain>
    </source>
</reference>
<proteinExistence type="predicted"/>
<evidence type="ECO:0000313" key="1">
    <source>
        <dbReference type="EMBL" id="MFC2995158.1"/>
    </source>
</evidence>
<dbReference type="Proteomes" id="UP001595455">
    <property type="component" value="Unassembled WGS sequence"/>
</dbReference>
<sequence>MLSSKNYLLGKKKRNLNFVKRCQYNHDEILEHKLYGWKYLPIHIFADDSKQIQEYGLSKEMCQSVDIWWGVDGDATLLECRAVNNIEKNRYTIFEANNDGNWVYLLGEINISYVTRQDVENAMSYFYKLGYPSKNILDQVSKEKKLVFYEII</sequence>
<dbReference type="OrthoDB" id="9911950at2"/>
<dbReference type="Proteomes" id="UP000240957">
    <property type="component" value="Unassembled WGS sequence"/>
</dbReference>
<evidence type="ECO:0000313" key="3">
    <source>
        <dbReference type="Proteomes" id="UP000240957"/>
    </source>
</evidence>
<name>A0A371YK14_9GAMM</name>
<dbReference type="RefSeq" id="WP_107009956.1">
    <property type="nucleotide sequence ID" value="NZ_JBHRSF010000018.1"/>
</dbReference>
<dbReference type="EMBL" id="JBHRSF010000018">
    <property type="protein sequence ID" value="MFC2995158.1"/>
    <property type="molecule type" value="Genomic_DNA"/>
</dbReference>
<organism evidence="2 3">
    <name type="scientific">Acinetobacter sichuanensis</name>
    <dbReference type="NCBI Taxonomy" id="2136183"/>
    <lineage>
        <taxon>Bacteria</taxon>
        <taxon>Pseudomonadati</taxon>
        <taxon>Pseudomonadota</taxon>
        <taxon>Gammaproteobacteria</taxon>
        <taxon>Moraxellales</taxon>
        <taxon>Moraxellaceae</taxon>
        <taxon>Acinetobacter</taxon>
    </lineage>
</organism>
<gene>
    <name evidence="1" type="ORF">ACFODO_07735</name>
    <name evidence="2" type="ORF">C9E89_019885</name>
</gene>
<reference evidence="1" key="1">
    <citation type="journal article" date="2014" name="Int. J. Syst. Evol. Microbiol.">
        <title>Complete genome of a new Firmicutes species belonging to the dominant human colonic microbiota ('Ruminococcus bicirculans') reveals two chromosomes and a selective capacity to utilize plant glucans.</title>
        <authorList>
            <consortium name="NISC Comparative Sequencing Program"/>
            <person name="Wegmann U."/>
            <person name="Louis P."/>
            <person name="Goesmann A."/>
            <person name="Henrissat B."/>
            <person name="Duncan S.H."/>
            <person name="Flint H.J."/>
        </authorList>
    </citation>
    <scope>NUCLEOTIDE SEQUENCE</scope>
    <source>
        <strain evidence="1">KCTC 62575</strain>
    </source>
</reference>
<protein>
    <submittedName>
        <fullName evidence="2">Uncharacterized protein</fullName>
    </submittedName>
</protein>
<dbReference type="AlphaFoldDB" id="A0A371YK14"/>
<evidence type="ECO:0000313" key="2">
    <source>
        <dbReference type="EMBL" id="RFC81806.1"/>
    </source>
</evidence>
<reference evidence="1" key="4">
    <citation type="submission" date="2024-09" db="EMBL/GenBank/DDBJ databases">
        <authorList>
            <person name="Sun Q."/>
            <person name="Mori K."/>
        </authorList>
    </citation>
    <scope>NUCLEOTIDE SEQUENCE</scope>
    <source>
        <strain evidence="1">KCTC 62575</strain>
    </source>
</reference>
<reference evidence="2 3" key="2">
    <citation type="submission" date="2018-08" db="EMBL/GenBank/DDBJ databases">
        <title>The draft genome of Acinetobacter sichuanensis strain WCHAc060041.</title>
        <authorList>
            <person name="Qin J."/>
            <person name="Feng Y."/>
            <person name="Zong Z."/>
        </authorList>
    </citation>
    <scope>NUCLEOTIDE SEQUENCE [LARGE SCALE GENOMIC DNA]</scope>
    <source>
        <strain evidence="2 3">WCHAc060041</strain>
    </source>
</reference>